<name>A0A645GER4_9ZZZZ</name>
<feature type="transmembrane region" description="Helical" evidence="1">
    <location>
        <begin position="21"/>
        <end position="44"/>
    </location>
</feature>
<evidence type="ECO:0000313" key="2">
    <source>
        <dbReference type="EMBL" id="MPN22283.1"/>
    </source>
</evidence>
<reference evidence="2" key="1">
    <citation type="submission" date="2019-08" db="EMBL/GenBank/DDBJ databases">
        <authorList>
            <person name="Kucharzyk K."/>
            <person name="Murdoch R.W."/>
            <person name="Higgins S."/>
            <person name="Loffler F."/>
        </authorList>
    </citation>
    <scope>NUCLEOTIDE SEQUENCE</scope>
</reference>
<dbReference type="AlphaFoldDB" id="A0A645GER4"/>
<proteinExistence type="predicted"/>
<sequence length="75" mass="8228">MLIKIAMVSGLLLMLLKKAMTGYKVWAVASACAVVMTIFKWYLAGHSSPLFVLAIVTDVVMPLVAYVLLRKAKQT</sequence>
<protein>
    <submittedName>
        <fullName evidence="2">Uncharacterized protein</fullName>
    </submittedName>
</protein>
<organism evidence="2">
    <name type="scientific">bioreactor metagenome</name>
    <dbReference type="NCBI Taxonomy" id="1076179"/>
    <lineage>
        <taxon>unclassified sequences</taxon>
        <taxon>metagenomes</taxon>
        <taxon>ecological metagenomes</taxon>
    </lineage>
</organism>
<keyword evidence="1" id="KW-0812">Transmembrane</keyword>
<gene>
    <name evidence="2" type="ORF">SDC9_169666</name>
</gene>
<keyword evidence="1" id="KW-1133">Transmembrane helix</keyword>
<comment type="caution">
    <text evidence="2">The sequence shown here is derived from an EMBL/GenBank/DDBJ whole genome shotgun (WGS) entry which is preliminary data.</text>
</comment>
<evidence type="ECO:0000256" key="1">
    <source>
        <dbReference type="SAM" id="Phobius"/>
    </source>
</evidence>
<accession>A0A645GER4</accession>
<feature type="transmembrane region" description="Helical" evidence="1">
    <location>
        <begin position="50"/>
        <end position="69"/>
    </location>
</feature>
<keyword evidence="1" id="KW-0472">Membrane</keyword>
<dbReference type="EMBL" id="VSSQ01070492">
    <property type="protein sequence ID" value="MPN22283.1"/>
    <property type="molecule type" value="Genomic_DNA"/>
</dbReference>